<dbReference type="PROSITE" id="PS00298">
    <property type="entry name" value="HSP90"/>
    <property type="match status" value="1"/>
</dbReference>
<dbReference type="InterPro" id="IPR037196">
    <property type="entry name" value="HSP90_C"/>
</dbReference>
<protein>
    <submittedName>
        <fullName evidence="5">Molecular chaperone HtpG</fullName>
    </submittedName>
</protein>
<gene>
    <name evidence="5" type="primary">htpG</name>
    <name evidence="5" type="ORF">I5L79_06505</name>
</gene>
<dbReference type="SUPFAM" id="SSF55874">
    <property type="entry name" value="ATPase domain of HSP90 chaperone/DNA topoisomerase II/histidine kinase"/>
    <property type="match status" value="1"/>
</dbReference>
<keyword evidence="2" id="KW-0547">Nucleotide-binding</keyword>
<evidence type="ECO:0000313" key="6">
    <source>
        <dbReference type="Proteomes" id="UP000601099"/>
    </source>
</evidence>
<evidence type="ECO:0000256" key="1">
    <source>
        <dbReference type="ARBA" id="ARBA00008239"/>
    </source>
</evidence>
<sequence>MQEKGSISIHTENIFPIIKKFLYSDHEIFLRELVSNAVDATQKLKSLGQLGEFKGELGELKVKVSVDKEARTITISDHGLGMTAEEIKKYINQIAFSGATEFVEKYKEKDAAAKDQIIGQFGLGFYSAFMVAREVEIFSKSYKEETEGAHWVCDGSTEFSLETTEKSDRGTDIVLHVAEDSDEFLEPARLKGILNKYCKFLPIEIEFEGEVINQTAPIWTKQPSELTDEDYVKFYQELYPFSEPPLFWIHLNVDYPFNLTGILYFPKVKDELQFQRNKIQLYSRQVFITDEVKDVVPEFLMLLHGVIDSPDIPLNVSRSFLQADAAVRKINTYITKKVADKLAELYRKDRAGYEQKWSDIGLFVKYGMLSDEKFYDKAKDFALVQNVGGKFFTLPEYQEFVQANQKDKSEQTVVLYTTDAEAQHGFVQAAQDRGYDVLKLDGPLDSHFIGQLEQKLEKTTFKRVDADTIGKLIEKEESTESVLSDDDKTKLQELYKAAISNEQMHVQVEALSPQDAPVIITLPEFMRRMKDMQRAGGGGGMQMFGSLPDSYTVSVNANHPIAQRVLHAEGEAGSKLARQAYDLALLAQGMLKGEALTAFVKRSADLLAAE</sequence>
<dbReference type="PRINTS" id="PR00775">
    <property type="entry name" value="HEATSHOCK90"/>
</dbReference>
<dbReference type="Proteomes" id="UP000601099">
    <property type="component" value="Unassembled WGS sequence"/>
</dbReference>
<evidence type="ECO:0000256" key="3">
    <source>
        <dbReference type="ARBA" id="ARBA00022840"/>
    </source>
</evidence>
<dbReference type="InterPro" id="IPR001404">
    <property type="entry name" value="Hsp90_fam"/>
</dbReference>
<dbReference type="RefSeq" id="WP_196954221.1">
    <property type="nucleotide sequence ID" value="NZ_JADWYK010000003.1"/>
</dbReference>
<dbReference type="PIRSF" id="PIRSF002583">
    <property type="entry name" value="Hsp90"/>
    <property type="match status" value="1"/>
</dbReference>
<dbReference type="Pfam" id="PF00183">
    <property type="entry name" value="HSP90"/>
    <property type="match status" value="1"/>
</dbReference>
<organism evidence="5 6">
    <name type="scientific">Hymenobacter guriensis</name>
    <dbReference type="NCBI Taxonomy" id="2793065"/>
    <lineage>
        <taxon>Bacteria</taxon>
        <taxon>Pseudomonadati</taxon>
        <taxon>Bacteroidota</taxon>
        <taxon>Cytophagia</taxon>
        <taxon>Cytophagales</taxon>
        <taxon>Hymenobacteraceae</taxon>
        <taxon>Hymenobacter</taxon>
    </lineage>
</organism>
<keyword evidence="4" id="KW-0143">Chaperone</keyword>
<dbReference type="Gene3D" id="3.30.565.10">
    <property type="entry name" value="Histidine kinase-like ATPase, C-terminal domain"/>
    <property type="match status" value="1"/>
</dbReference>
<dbReference type="InterPro" id="IPR020575">
    <property type="entry name" value="Hsp90_N"/>
</dbReference>
<accession>A0ABS0KZA6</accession>
<keyword evidence="6" id="KW-1185">Reference proteome</keyword>
<dbReference type="PANTHER" id="PTHR11528">
    <property type="entry name" value="HEAT SHOCK PROTEIN 90 FAMILY MEMBER"/>
    <property type="match status" value="1"/>
</dbReference>
<dbReference type="SUPFAM" id="SSF54211">
    <property type="entry name" value="Ribosomal protein S5 domain 2-like"/>
    <property type="match status" value="1"/>
</dbReference>
<keyword evidence="3" id="KW-0067">ATP-binding</keyword>
<dbReference type="InterPro" id="IPR019805">
    <property type="entry name" value="Heat_shock_protein_90_CS"/>
</dbReference>
<dbReference type="EMBL" id="JADWYK010000003">
    <property type="protein sequence ID" value="MBG8553189.1"/>
    <property type="molecule type" value="Genomic_DNA"/>
</dbReference>
<dbReference type="Gene3D" id="3.30.230.80">
    <property type="match status" value="1"/>
</dbReference>
<dbReference type="Pfam" id="PF13589">
    <property type="entry name" value="HATPase_c_3"/>
    <property type="match status" value="1"/>
</dbReference>
<dbReference type="Gene3D" id="1.20.120.790">
    <property type="entry name" value="Heat shock protein 90, C-terminal domain"/>
    <property type="match status" value="1"/>
</dbReference>
<dbReference type="CDD" id="cd16927">
    <property type="entry name" value="HATPase_Hsp90-like"/>
    <property type="match status" value="1"/>
</dbReference>
<proteinExistence type="inferred from homology"/>
<evidence type="ECO:0000256" key="2">
    <source>
        <dbReference type="ARBA" id="ARBA00022741"/>
    </source>
</evidence>
<dbReference type="NCBIfam" id="NF003555">
    <property type="entry name" value="PRK05218.1"/>
    <property type="match status" value="1"/>
</dbReference>
<comment type="similarity">
    <text evidence="1">Belongs to the heat shock protein 90 family.</text>
</comment>
<evidence type="ECO:0000256" key="4">
    <source>
        <dbReference type="ARBA" id="ARBA00023186"/>
    </source>
</evidence>
<evidence type="ECO:0000313" key="5">
    <source>
        <dbReference type="EMBL" id="MBG8553189.1"/>
    </source>
</evidence>
<reference evidence="5 6" key="1">
    <citation type="submission" date="2020-11" db="EMBL/GenBank/DDBJ databases">
        <title>Hymenobacter sp.</title>
        <authorList>
            <person name="Kim M.K."/>
        </authorList>
    </citation>
    <scope>NUCLEOTIDE SEQUENCE [LARGE SCALE GENOMIC DNA]</scope>
    <source>
        <strain evidence="5 6">BT594</strain>
    </source>
</reference>
<name>A0ABS0KZA6_9BACT</name>
<comment type="caution">
    <text evidence="5">The sequence shown here is derived from an EMBL/GenBank/DDBJ whole genome shotgun (WGS) entry which is preliminary data.</text>
</comment>
<dbReference type="InterPro" id="IPR036890">
    <property type="entry name" value="HATPase_C_sf"/>
</dbReference>
<dbReference type="InterPro" id="IPR020568">
    <property type="entry name" value="Ribosomal_Su5_D2-typ_SF"/>
</dbReference>
<dbReference type="Gene3D" id="3.40.50.11260">
    <property type="match status" value="1"/>
</dbReference>